<evidence type="ECO:0000313" key="2">
    <source>
        <dbReference type="Proteomes" id="UP000696280"/>
    </source>
</evidence>
<reference evidence="1" key="1">
    <citation type="submission" date="2021-07" db="EMBL/GenBank/DDBJ databases">
        <authorList>
            <person name="Durling M."/>
        </authorList>
    </citation>
    <scope>NUCLEOTIDE SEQUENCE</scope>
</reference>
<name>A0A9N9PPW1_9HELO</name>
<protein>
    <submittedName>
        <fullName evidence="1">Uncharacterized protein</fullName>
    </submittedName>
</protein>
<sequence length="122" mass="13555">MCQELVNNLRTGSDSEKVAAGKKLVDTDWLSSKSLAIGKAKTILQTVLPNGDAANWFRQTSKEDQEERAALRDHVISEERIGSVKGTFDATIIALGHLSLQYWDEKGLIDENDDVFRYTVAT</sequence>
<proteinExistence type="predicted"/>
<dbReference type="EMBL" id="CAJVRL010000043">
    <property type="protein sequence ID" value="CAG8951440.1"/>
    <property type="molecule type" value="Genomic_DNA"/>
</dbReference>
<evidence type="ECO:0000313" key="1">
    <source>
        <dbReference type="EMBL" id="CAG8951440.1"/>
    </source>
</evidence>
<gene>
    <name evidence="1" type="ORF">HYFRA_00007356</name>
</gene>
<comment type="caution">
    <text evidence="1">The sequence shown here is derived from an EMBL/GenBank/DDBJ whole genome shotgun (WGS) entry which is preliminary data.</text>
</comment>
<dbReference type="AlphaFoldDB" id="A0A9N9PPW1"/>
<organism evidence="1 2">
    <name type="scientific">Hymenoscyphus fraxineus</name>
    <dbReference type="NCBI Taxonomy" id="746836"/>
    <lineage>
        <taxon>Eukaryota</taxon>
        <taxon>Fungi</taxon>
        <taxon>Dikarya</taxon>
        <taxon>Ascomycota</taxon>
        <taxon>Pezizomycotina</taxon>
        <taxon>Leotiomycetes</taxon>
        <taxon>Helotiales</taxon>
        <taxon>Helotiaceae</taxon>
        <taxon>Hymenoscyphus</taxon>
    </lineage>
</organism>
<dbReference type="Proteomes" id="UP000696280">
    <property type="component" value="Unassembled WGS sequence"/>
</dbReference>
<accession>A0A9N9PPW1</accession>
<keyword evidence="2" id="KW-1185">Reference proteome</keyword>